<dbReference type="STRING" id="342108.amb3748"/>
<evidence type="ECO:0000313" key="3">
    <source>
        <dbReference type="EMBL" id="BAE52552.1"/>
    </source>
</evidence>
<proteinExistence type="predicted"/>
<dbReference type="PROSITE" id="PS51257">
    <property type="entry name" value="PROKAR_LIPOPROTEIN"/>
    <property type="match status" value="1"/>
</dbReference>
<name>Q2W0S3_PARM1</name>
<dbReference type="Pfam" id="PF14559">
    <property type="entry name" value="TPR_19"/>
    <property type="match status" value="1"/>
</dbReference>
<dbReference type="EMBL" id="AP007255">
    <property type="protein sequence ID" value="BAE52552.1"/>
    <property type="molecule type" value="Genomic_DNA"/>
</dbReference>
<dbReference type="AlphaFoldDB" id="Q2W0S3"/>
<dbReference type="SMART" id="SM00028">
    <property type="entry name" value="TPR"/>
    <property type="match status" value="3"/>
</dbReference>
<dbReference type="InterPro" id="IPR019734">
    <property type="entry name" value="TPR_rpt"/>
</dbReference>
<dbReference type="SUPFAM" id="SSF48452">
    <property type="entry name" value="TPR-like"/>
    <property type="match status" value="1"/>
</dbReference>
<gene>
    <name evidence="3" type="ordered locus">amb3748</name>
</gene>
<dbReference type="InterPro" id="IPR014596">
    <property type="entry name" value="UCP035836"/>
</dbReference>
<evidence type="ECO:0000256" key="1">
    <source>
        <dbReference type="PROSITE-ProRule" id="PRU00339"/>
    </source>
</evidence>
<evidence type="ECO:0000313" key="4">
    <source>
        <dbReference type="Proteomes" id="UP000007058"/>
    </source>
</evidence>
<sequence length="267" mass="27672">MNNGRIHGVRIMKARFAAQPLPLALALMLSACSLTGGLGESGGMSAGVEPSLRAAAQAAEAGRDYQGAVQHLSTLYQRRPDDGGLAVALARNLRYSGQGQAAADLMQAHLARNSREAASLLEMGKDYLAADRAGLAIKSLEEARILAPGNWDIHSTLGVALDSQGHAAEAQAAYAKALEITPDNAAVLNNLGLSQALSGQLDAALATLSRAADLPAATAQVRQNLALLLALKGNGAEAERMARRDLSPEQAKANAETLRALAASARR</sequence>
<dbReference type="InterPro" id="IPR011990">
    <property type="entry name" value="TPR-like_helical_dom_sf"/>
</dbReference>
<reference evidence="3 4" key="1">
    <citation type="journal article" date="2005" name="DNA Res.">
        <title>Complete genome sequence of the facultative anaerobic magnetotactic bacterium Magnetospirillum sp. strain AMB-1.</title>
        <authorList>
            <person name="Matsunaga T."/>
            <person name="Okamura Y."/>
            <person name="Fukuda Y."/>
            <person name="Wahyudi A.T."/>
            <person name="Murase Y."/>
            <person name="Takeyama H."/>
        </authorList>
    </citation>
    <scope>NUCLEOTIDE SEQUENCE [LARGE SCALE GENOMIC DNA]</scope>
    <source>
        <strain evidence="4">ATCC 700264 / AMB-1</strain>
    </source>
</reference>
<dbReference type="Proteomes" id="UP000007058">
    <property type="component" value="Chromosome"/>
</dbReference>
<dbReference type="Gene3D" id="1.25.40.10">
    <property type="entry name" value="Tetratricopeptide repeat domain"/>
    <property type="match status" value="1"/>
</dbReference>
<dbReference type="PIRSF" id="PIRSF035836">
    <property type="entry name" value="UCP035836"/>
    <property type="match status" value="1"/>
</dbReference>
<feature type="repeat" description="TPR" evidence="1">
    <location>
        <begin position="151"/>
        <end position="184"/>
    </location>
</feature>
<feature type="region of interest" description="Disordered" evidence="2">
    <location>
        <begin position="243"/>
        <end position="267"/>
    </location>
</feature>
<organism evidence="3 4">
    <name type="scientific">Paramagnetospirillum magneticum (strain ATCC 700264 / AMB-1)</name>
    <name type="common">Magnetospirillum magneticum</name>
    <dbReference type="NCBI Taxonomy" id="342108"/>
    <lineage>
        <taxon>Bacteria</taxon>
        <taxon>Pseudomonadati</taxon>
        <taxon>Pseudomonadota</taxon>
        <taxon>Alphaproteobacteria</taxon>
        <taxon>Rhodospirillales</taxon>
        <taxon>Magnetospirillaceae</taxon>
        <taxon>Paramagnetospirillum</taxon>
    </lineage>
</organism>
<evidence type="ECO:0000256" key="2">
    <source>
        <dbReference type="SAM" id="MobiDB-lite"/>
    </source>
</evidence>
<dbReference type="PROSITE" id="PS50005">
    <property type="entry name" value="TPR"/>
    <property type="match status" value="1"/>
</dbReference>
<dbReference type="HOGENOM" id="CLU_072295_0_0_5"/>
<accession>Q2W0S3</accession>
<keyword evidence="1" id="KW-0802">TPR repeat</keyword>
<dbReference type="KEGG" id="mag:amb3748"/>
<keyword evidence="4" id="KW-1185">Reference proteome</keyword>
<protein>
    <submittedName>
        <fullName evidence="3">Flp pilus assembly protein TadD</fullName>
    </submittedName>
</protein>